<dbReference type="Pfam" id="PF02746">
    <property type="entry name" value="MR_MLE_N"/>
    <property type="match status" value="1"/>
</dbReference>
<reference evidence="5 6" key="1">
    <citation type="submission" date="2015-03" db="EMBL/GenBank/DDBJ databases">
        <authorList>
            <person name="Hassan Y.I."/>
            <person name="Lepp D."/>
            <person name="Li X.-Z."/>
            <person name="Zhou T."/>
        </authorList>
    </citation>
    <scope>NUCLEOTIDE SEQUENCE [LARGE SCALE GENOMIC DNA]</scope>
    <source>
        <strain evidence="5 6">BD-c194</strain>
    </source>
</reference>
<dbReference type="OrthoDB" id="9782675at2"/>
<keyword evidence="3" id="KW-0460">Magnesium</keyword>
<dbReference type="SFLD" id="SFLDG00179">
    <property type="entry name" value="mandelate_racemase"/>
    <property type="match status" value="1"/>
</dbReference>
<dbReference type="GO" id="GO:0016836">
    <property type="term" value="F:hydro-lyase activity"/>
    <property type="evidence" value="ECO:0007669"/>
    <property type="project" value="TreeGrafter"/>
</dbReference>
<gene>
    <name evidence="5" type="ORF">VE25_14800</name>
</gene>
<dbReference type="InterPro" id="IPR036849">
    <property type="entry name" value="Enolase-like_C_sf"/>
</dbReference>
<dbReference type="GO" id="GO:0000287">
    <property type="term" value="F:magnesium ion binding"/>
    <property type="evidence" value="ECO:0007669"/>
    <property type="project" value="TreeGrafter"/>
</dbReference>
<sequence>MRIGRIRSYVIRYEDTNDHGNWRHTVLVRVETADGVVGWGEGIAMWPEACKATRLLIDEGFGPLLIEAGDITIDEAWRRMRTHAWWYGEGGIACFAYSALDMALWDIEGKIEGRPICDLLGGKVHESLPAYVANHVNKATREENIAEVVGFKQQGYAGCKLGFGKRGLSDIGRDPDNDVAFVAELRAAVGPDFDIVVDAGNGVVWDRQTGIDTVRRMAEYGIGWIEEPFYPTRIEDYRALKDALPNVPIGTGEREFTVTQYKRLIETGTVDVVGVDPARAEGITGFRKIDALCGAAGIAINAHAWSTAILTAASLQLSLASPNARLIELKPFPVPVQGDLVEAPIGQENGVVRAPAGPGLGIRVNEAVVERLEIT</sequence>
<name>A0A0F5FQA4_9HYPH</name>
<dbReference type="Pfam" id="PF13378">
    <property type="entry name" value="MR_MLE_C"/>
    <property type="match status" value="1"/>
</dbReference>
<dbReference type="SUPFAM" id="SSF54826">
    <property type="entry name" value="Enolase N-terminal domain-like"/>
    <property type="match status" value="1"/>
</dbReference>
<dbReference type="InterPro" id="IPR029017">
    <property type="entry name" value="Enolase-like_N"/>
</dbReference>
<dbReference type="STRING" id="443610.VE25_14800"/>
<dbReference type="PANTHER" id="PTHR13794">
    <property type="entry name" value="ENOLASE SUPERFAMILY, MANDELATE RACEMASE"/>
    <property type="match status" value="1"/>
</dbReference>
<dbReference type="SMART" id="SM00922">
    <property type="entry name" value="MR_MLE"/>
    <property type="match status" value="1"/>
</dbReference>
<protein>
    <recommendedName>
        <fullName evidence="4">Mandelate racemase/muconate lactonizing enzyme C-terminal domain-containing protein</fullName>
    </recommendedName>
</protein>
<evidence type="ECO:0000256" key="3">
    <source>
        <dbReference type="ARBA" id="ARBA00022842"/>
    </source>
</evidence>
<keyword evidence="2" id="KW-0479">Metal-binding</keyword>
<feature type="domain" description="Mandelate racemase/muconate lactonizing enzyme C-terminal" evidence="4">
    <location>
        <begin position="142"/>
        <end position="247"/>
    </location>
</feature>
<dbReference type="InterPro" id="IPR013341">
    <property type="entry name" value="Mandelate_racemase_N_dom"/>
</dbReference>
<dbReference type="InterPro" id="IPR046945">
    <property type="entry name" value="RHMD-like"/>
</dbReference>
<evidence type="ECO:0000256" key="2">
    <source>
        <dbReference type="ARBA" id="ARBA00022723"/>
    </source>
</evidence>
<comment type="caution">
    <text evidence="5">The sequence shown here is derived from an EMBL/GenBank/DDBJ whole genome shotgun (WGS) entry which is preliminary data.</text>
</comment>
<dbReference type="GO" id="GO:0016052">
    <property type="term" value="P:carbohydrate catabolic process"/>
    <property type="evidence" value="ECO:0007669"/>
    <property type="project" value="TreeGrafter"/>
</dbReference>
<dbReference type="CDD" id="cd03316">
    <property type="entry name" value="MR_like"/>
    <property type="match status" value="1"/>
</dbReference>
<dbReference type="InterPro" id="IPR013342">
    <property type="entry name" value="Mandelate_racemase_C"/>
</dbReference>
<dbReference type="SFLD" id="SFLDS00001">
    <property type="entry name" value="Enolase"/>
    <property type="match status" value="1"/>
</dbReference>
<dbReference type="Gene3D" id="3.30.390.10">
    <property type="entry name" value="Enolase-like, N-terminal domain"/>
    <property type="match status" value="1"/>
</dbReference>
<dbReference type="SUPFAM" id="SSF51604">
    <property type="entry name" value="Enolase C-terminal domain-like"/>
    <property type="match status" value="1"/>
</dbReference>
<proteinExistence type="predicted"/>
<evidence type="ECO:0000313" key="5">
    <source>
        <dbReference type="EMBL" id="KKB11049.1"/>
    </source>
</evidence>
<dbReference type="GO" id="GO:0009063">
    <property type="term" value="P:amino acid catabolic process"/>
    <property type="evidence" value="ECO:0007669"/>
    <property type="project" value="InterPro"/>
</dbReference>
<dbReference type="Gene3D" id="3.20.20.120">
    <property type="entry name" value="Enolase-like C-terminal domain"/>
    <property type="match status" value="1"/>
</dbReference>
<evidence type="ECO:0000256" key="1">
    <source>
        <dbReference type="ARBA" id="ARBA00001946"/>
    </source>
</evidence>
<organism evidence="5 6">
    <name type="scientific">Devosia geojensis</name>
    <dbReference type="NCBI Taxonomy" id="443610"/>
    <lineage>
        <taxon>Bacteria</taxon>
        <taxon>Pseudomonadati</taxon>
        <taxon>Pseudomonadota</taxon>
        <taxon>Alphaproteobacteria</taxon>
        <taxon>Hyphomicrobiales</taxon>
        <taxon>Devosiaceae</taxon>
        <taxon>Devosia</taxon>
    </lineage>
</organism>
<dbReference type="PATRIC" id="fig|443610.3.peg.1230"/>
<comment type="cofactor">
    <cofactor evidence="1">
        <name>Mg(2+)</name>
        <dbReference type="ChEBI" id="CHEBI:18420"/>
    </cofactor>
</comment>
<dbReference type="InterPro" id="IPR018110">
    <property type="entry name" value="Mandel_Rmase/mucon_lact_enz_CS"/>
</dbReference>
<dbReference type="AlphaFoldDB" id="A0A0F5FQA4"/>
<accession>A0A0F5FQA4</accession>
<dbReference type="Proteomes" id="UP000033632">
    <property type="component" value="Unassembled WGS sequence"/>
</dbReference>
<evidence type="ECO:0000313" key="6">
    <source>
        <dbReference type="Proteomes" id="UP000033632"/>
    </source>
</evidence>
<dbReference type="InterPro" id="IPR029065">
    <property type="entry name" value="Enolase_C-like"/>
</dbReference>
<dbReference type="PROSITE" id="PS00908">
    <property type="entry name" value="MR_MLE_1"/>
    <property type="match status" value="1"/>
</dbReference>
<keyword evidence="6" id="KW-1185">Reference proteome</keyword>
<dbReference type="EMBL" id="JZEX01000124">
    <property type="protein sequence ID" value="KKB11049.1"/>
    <property type="molecule type" value="Genomic_DNA"/>
</dbReference>
<dbReference type="RefSeq" id="WP_046109408.1">
    <property type="nucleotide sequence ID" value="NZ_JZEX01000124.1"/>
</dbReference>
<dbReference type="PANTHER" id="PTHR13794:SF58">
    <property type="entry name" value="MITOCHONDRIAL ENOLASE SUPERFAMILY MEMBER 1"/>
    <property type="match status" value="1"/>
</dbReference>
<evidence type="ECO:0000259" key="4">
    <source>
        <dbReference type="SMART" id="SM00922"/>
    </source>
</evidence>